<feature type="transmembrane region" description="Helical" evidence="1">
    <location>
        <begin position="71"/>
        <end position="95"/>
    </location>
</feature>
<keyword evidence="1" id="KW-1133">Transmembrane helix</keyword>
<dbReference type="Proteomes" id="UP001324533">
    <property type="component" value="Chromosome"/>
</dbReference>
<dbReference type="InterPro" id="IPR018723">
    <property type="entry name" value="DUF2254_membrane"/>
</dbReference>
<dbReference type="RefSeq" id="WP_322410774.1">
    <property type="nucleotide sequence ID" value="NZ_CP139779.1"/>
</dbReference>
<evidence type="ECO:0000313" key="3">
    <source>
        <dbReference type="Proteomes" id="UP001324533"/>
    </source>
</evidence>
<reference evidence="2 3" key="1">
    <citation type="submission" date="2023-06" db="EMBL/GenBank/DDBJ databases">
        <title>Rock-solubilizing bacteria, Microbacterium invictum, promotes re-establishment of vegetation in rocky wasteland by accelerating rock bio-weathering and reshaping soil bacterial community.</title>
        <authorList>
            <person name="Liu C."/>
        </authorList>
    </citation>
    <scope>NUCLEOTIDE SEQUENCE [LARGE SCALE GENOMIC DNA]</scope>
    <source>
        <strain evidence="2 3">X-18</strain>
    </source>
</reference>
<protein>
    <submittedName>
        <fullName evidence="2">DUF2254 domain-containing protein</fullName>
    </submittedName>
</protein>
<organism evidence="2 3">
    <name type="scientific">Microbacterium invictum</name>
    <dbReference type="NCBI Taxonomy" id="515415"/>
    <lineage>
        <taxon>Bacteria</taxon>
        <taxon>Bacillati</taxon>
        <taxon>Actinomycetota</taxon>
        <taxon>Actinomycetes</taxon>
        <taxon>Micrococcales</taxon>
        <taxon>Microbacteriaceae</taxon>
        <taxon>Microbacterium</taxon>
    </lineage>
</organism>
<gene>
    <name evidence="2" type="ORF">T9R20_01370</name>
</gene>
<evidence type="ECO:0000256" key="1">
    <source>
        <dbReference type="SAM" id="Phobius"/>
    </source>
</evidence>
<keyword evidence="3" id="KW-1185">Reference proteome</keyword>
<accession>A0ABZ0VAY0</accession>
<sequence length="447" mass="47805">MTTVAGNGPGLRVAAINEAIASRLWPIPLAATVVAVALGVLVPEVDRVVDQDLSPTFAALLFGGGVEAARAVLSAIAGSVITVTSLTFSLTVLALQLASSQGSPRLLRMFAADRMVHATLATFMGTFAYALTVLRTVEDATEGADAFVPRIAVTVASVATLTSVVMLTFFLAHLARQLRLETMMRDAHREASRTIDLLWRARPRAPASIPPTPRASRDVAATTSGFLTGVDRAGLIALAREHDIVVEELCTIGDSIVAGSPVLRWWHRDTALTRADAGVDEWLLGRMSLSYEPTPSQDVSFGIRQIADVAMKALSPGVNDPTTAEYAVGHLADLLADIASRPDLPACWADEAGTVRLIPRNPDFRALVDLGLGGVRRYGSGDPRVAARLIRAIGEIGRRTQGVRQREALFEELAGIERAIERLGVDDGDLRKCRDLIREVTVSLRDA</sequence>
<feature type="transmembrane region" description="Helical" evidence="1">
    <location>
        <begin position="151"/>
        <end position="175"/>
    </location>
</feature>
<evidence type="ECO:0000313" key="2">
    <source>
        <dbReference type="EMBL" id="WQB70634.1"/>
    </source>
</evidence>
<feature type="transmembrane region" description="Helical" evidence="1">
    <location>
        <begin position="24"/>
        <end position="42"/>
    </location>
</feature>
<name>A0ABZ0VAY0_9MICO</name>
<dbReference type="Pfam" id="PF10011">
    <property type="entry name" value="DUF2254"/>
    <property type="match status" value="1"/>
</dbReference>
<dbReference type="EMBL" id="CP139779">
    <property type="protein sequence ID" value="WQB70634.1"/>
    <property type="molecule type" value="Genomic_DNA"/>
</dbReference>
<proteinExistence type="predicted"/>
<keyword evidence="1" id="KW-0812">Transmembrane</keyword>
<feature type="transmembrane region" description="Helical" evidence="1">
    <location>
        <begin position="115"/>
        <end position="131"/>
    </location>
</feature>
<keyword evidence="1" id="KW-0472">Membrane</keyword>